<dbReference type="CDD" id="cd00059">
    <property type="entry name" value="FH_FOX"/>
    <property type="match status" value="1"/>
</dbReference>
<dbReference type="PRINTS" id="PR00053">
    <property type="entry name" value="FORKHEAD"/>
</dbReference>
<dbReference type="Proteomes" id="UP000053593">
    <property type="component" value="Unassembled WGS sequence"/>
</dbReference>
<protein>
    <submittedName>
        <fullName evidence="8">Unplaced genomic scaffold GYMLUscaffold_28, whole genome shotgun sequence</fullName>
    </submittedName>
</protein>
<keyword evidence="1" id="KW-0805">Transcription regulation</keyword>
<keyword evidence="9" id="KW-1185">Reference proteome</keyword>
<feature type="domain" description="Fork-head" evidence="7">
    <location>
        <begin position="155"/>
        <end position="246"/>
    </location>
</feature>
<dbReference type="SMART" id="SM00339">
    <property type="entry name" value="FH"/>
    <property type="match status" value="1"/>
</dbReference>
<keyword evidence="2 5" id="KW-0238">DNA-binding</keyword>
<dbReference type="InterPro" id="IPR036388">
    <property type="entry name" value="WH-like_DNA-bd_sf"/>
</dbReference>
<name>A0A0D0CNA9_9AGAR</name>
<dbReference type="PROSITE" id="PS50039">
    <property type="entry name" value="FORK_HEAD_3"/>
    <property type="match status" value="1"/>
</dbReference>
<evidence type="ECO:0000259" key="7">
    <source>
        <dbReference type="PROSITE" id="PS50039"/>
    </source>
</evidence>
<evidence type="ECO:0000256" key="6">
    <source>
        <dbReference type="SAM" id="MobiDB-lite"/>
    </source>
</evidence>
<dbReference type="GO" id="GO:0000978">
    <property type="term" value="F:RNA polymerase II cis-regulatory region sequence-specific DNA binding"/>
    <property type="evidence" value="ECO:0007669"/>
    <property type="project" value="TreeGrafter"/>
</dbReference>
<dbReference type="AlphaFoldDB" id="A0A0D0CNA9"/>
<feature type="compositionally biased region" description="Polar residues" evidence="6">
    <location>
        <begin position="301"/>
        <end position="331"/>
    </location>
</feature>
<feature type="region of interest" description="Disordered" evidence="6">
    <location>
        <begin position="357"/>
        <end position="473"/>
    </location>
</feature>
<organism evidence="8 9">
    <name type="scientific">Collybiopsis luxurians FD-317 M1</name>
    <dbReference type="NCBI Taxonomy" id="944289"/>
    <lineage>
        <taxon>Eukaryota</taxon>
        <taxon>Fungi</taxon>
        <taxon>Dikarya</taxon>
        <taxon>Basidiomycota</taxon>
        <taxon>Agaricomycotina</taxon>
        <taxon>Agaricomycetes</taxon>
        <taxon>Agaricomycetidae</taxon>
        <taxon>Agaricales</taxon>
        <taxon>Marasmiineae</taxon>
        <taxon>Omphalotaceae</taxon>
        <taxon>Collybiopsis</taxon>
        <taxon>Collybiopsis luxurians</taxon>
    </lineage>
</organism>
<feature type="compositionally biased region" description="Polar residues" evidence="6">
    <location>
        <begin position="276"/>
        <end position="294"/>
    </location>
</feature>
<reference evidence="8 9" key="1">
    <citation type="submission" date="2014-04" db="EMBL/GenBank/DDBJ databases">
        <title>Evolutionary Origins and Diversification of the Mycorrhizal Mutualists.</title>
        <authorList>
            <consortium name="DOE Joint Genome Institute"/>
            <consortium name="Mycorrhizal Genomics Consortium"/>
            <person name="Kohler A."/>
            <person name="Kuo A."/>
            <person name="Nagy L.G."/>
            <person name="Floudas D."/>
            <person name="Copeland A."/>
            <person name="Barry K.W."/>
            <person name="Cichocki N."/>
            <person name="Veneault-Fourrey C."/>
            <person name="LaButti K."/>
            <person name="Lindquist E.A."/>
            <person name="Lipzen A."/>
            <person name="Lundell T."/>
            <person name="Morin E."/>
            <person name="Murat C."/>
            <person name="Riley R."/>
            <person name="Ohm R."/>
            <person name="Sun H."/>
            <person name="Tunlid A."/>
            <person name="Henrissat B."/>
            <person name="Grigoriev I.V."/>
            <person name="Hibbett D.S."/>
            <person name="Martin F."/>
        </authorList>
    </citation>
    <scope>NUCLEOTIDE SEQUENCE [LARGE SCALE GENOMIC DNA]</scope>
    <source>
        <strain evidence="8 9">FD-317 M1</strain>
    </source>
</reference>
<gene>
    <name evidence="8" type="ORF">GYMLUDRAFT_200817</name>
</gene>
<sequence length="473" mass="52042">MGPEDLYGVTDHYSLPQTASSSAYDTHSLSQVQYYPSSQYQTSNMTPDYYSRDSTGGNQAWIESTATESTHYRDFSQTSQYRPGNMFYYREPAANYHSSSSSGSDRGSVESLPETIPTQQTKHLENVRILRHILNIPDDVPVNLNALPDSPPGVKPKPKLATLVQVAIIGSPNHRLSLREISSAIQQRFEFFRDPANQSWKESIRHLLSLKRRFLNVPRPITEPGSGSYWMVDMTLTGDKRPRKRKSRNSQAGRDQSADSRDHESFDDTEDRASPARSQDGASSHMASSGSNTARARARTSPYTPSNPTRYSPHRIQSNPEINSMNMGGDQQQRSFAYANAPPVQGLYHGSWSNRHHLQSTAPQRQFPPTHYPNPAGPDPFGAPGVPRPSFHLPPLPQFAPGQSAPTHEVLGIPPGHESTPSPPSSTSSQSGPTTNSARIIAHPPSSSSSSSSSHRSGRSTSQFDRKGKGRGI</sequence>
<dbReference type="PANTHER" id="PTHR46078">
    <property type="entry name" value="FORKHEAD BOX PROTEIN J2 FAMILY MEMBER"/>
    <property type="match status" value="1"/>
</dbReference>
<keyword evidence="4 5" id="KW-0539">Nucleus</keyword>
<evidence type="ECO:0000256" key="4">
    <source>
        <dbReference type="ARBA" id="ARBA00023242"/>
    </source>
</evidence>
<feature type="compositionally biased region" description="Basic and acidic residues" evidence="6">
    <location>
        <begin position="256"/>
        <end position="274"/>
    </location>
</feature>
<dbReference type="EMBL" id="KN834776">
    <property type="protein sequence ID" value="KIK60197.1"/>
    <property type="molecule type" value="Genomic_DNA"/>
</dbReference>
<dbReference type="Gene3D" id="1.10.10.10">
    <property type="entry name" value="Winged helix-like DNA-binding domain superfamily/Winged helix DNA-binding domain"/>
    <property type="match status" value="1"/>
</dbReference>
<feature type="compositionally biased region" description="Low complexity" evidence="6">
    <location>
        <begin position="98"/>
        <end position="111"/>
    </location>
</feature>
<feature type="region of interest" description="Disordered" evidence="6">
    <location>
        <begin position="239"/>
        <end position="331"/>
    </location>
</feature>
<accession>A0A0D0CNA9</accession>
<proteinExistence type="predicted"/>
<dbReference type="InterPro" id="IPR001766">
    <property type="entry name" value="Fork_head_dom"/>
</dbReference>
<feature type="region of interest" description="Disordered" evidence="6">
    <location>
        <begin position="95"/>
        <end position="120"/>
    </location>
</feature>
<keyword evidence="3" id="KW-0804">Transcription</keyword>
<dbReference type="InterPro" id="IPR045912">
    <property type="entry name" value="FOXJ2/3-like"/>
</dbReference>
<feature type="compositionally biased region" description="Low complexity" evidence="6">
    <location>
        <begin position="425"/>
        <end position="455"/>
    </location>
</feature>
<dbReference type="PANTHER" id="PTHR46078:SF2">
    <property type="entry name" value="FORK-HEAD DOMAIN-CONTAINING PROTEIN"/>
    <property type="match status" value="1"/>
</dbReference>
<dbReference type="HOGENOM" id="CLU_577533_0_0_1"/>
<dbReference type="SUPFAM" id="SSF46785">
    <property type="entry name" value="Winged helix' DNA-binding domain"/>
    <property type="match status" value="1"/>
</dbReference>
<comment type="subcellular location">
    <subcellularLocation>
        <location evidence="5">Nucleus</location>
    </subcellularLocation>
</comment>
<evidence type="ECO:0000256" key="3">
    <source>
        <dbReference type="ARBA" id="ARBA00023163"/>
    </source>
</evidence>
<feature type="DNA-binding region" description="Fork-head" evidence="5">
    <location>
        <begin position="155"/>
        <end position="246"/>
    </location>
</feature>
<dbReference type="InterPro" id="IPR036390">
    <property type="entry name" value="WH_DNA-bd_sf"/>
</dbReference>
<dbReference type="GO" id="GO:0005634">
    <property type="term" value="C:nucleus"/>
    <property type="evidence" value="ECO:0007669"/>
    <property type="project" value="UniProtKB-SubCell"/>
</dbReference>
<evidence type="ECO:0000256" key="2">
    <source>
        <dbReference type="ARBA" id="ARBA00023125"/>
    </source>
</evidence>
<evidence type="ECO:0000313" key="9">
    <source>
        <dbReference type="Proteomes" id="UP000053593"/>
    </source>
</evidence>
<evidence type="ECO:0000313" key="8">
    <source>
        <dbReference type="EMBL" id="KIK60197.1"/>
    </source>
</evidence>
<dbReference type="OrthoDB" id="5954824at2759"/>
<evidence type="ECO:0000256" key="1">
    <source>
        <dbReference type="ARBA" id="ARBA00023015"/>
    </source>
</evidence>
<dbReference type="Pfam" id="PF00250">
    <property type="entry name" value="Forkhead"/>
    <property type="match status" value="1"/>
</dbReference>
<evidence type="ECO:0000256" key="5">
    <source>
        <dbReference type="PROSITE-ProRule" id="PRU00089"/>
    </source>
</evidence>
<dbReference type="GO" id="GO:0000981">
    <property type="term" value="F:DNA-binding transcription factor activity, RNA polymerase II-specific"/>
    <property type="evidence" value="ECO:0007669"/>
    <property type="project" value="TreeGrafter"/>
</dbReference>